<dbReference type="RefSeq" id="WP_345258643.1">
    <property type="nucleotide sequence ID" value="NZ_BAABJF010000002.1"/>
</dbReference>
<protein>
    <recommendedName>
        <fullName evidence="4">DUF2799 domain-containing protein</fullName>
    </recommendedName>
</protein>
<dbReference type="AlphaFoldDB" id="A0A917CPC1"/>
<feature type="coiled-coil region" evidence="1">
    <location>
        <begin position="125"/>
        <end position="152"/>
    </location>
</feature>
<comment type="caution">
    <text evidence="2">The sequence shown here is derived from an EMBL/GenBank/DDBJ whole genome shotgun (WGS) entry which is preliminary data.</text>
</comment>
<organism evidence="2 3">
    <name type="scientific">Marinicella pacifica</name>
    <dbReference type="NCBI Taxonomy" id="1171543"/>
    <lineage>
        <taxon>Bacteria</taxon>
        <taxon>Pseudomonadati</taxon>
        <taxon>Pseudomonadota</taxon>
        <taxon>Gammaproteobacteria</taxon>
        <taxon>Lysobacterales</taxon>
        <taxon>Marinicellaceae</taxon>
        <taxon>Marinicella</taxon>
    </lineage>
</organism>
<reference evidence="2" key="1">
    <citation type="journal article" date="2014" name="Int. J. Syst. Evol. Microbiol.">
        <title>Complete genome sequence of Corynebacterium casei LMG S-19264T (=DSM 44701T), isolated from a smear-ripened cheese.</title>
        <authorList>
            <consortium name="US DOE Joint Genome Institute (JGI-PGF)"/>
            <person name="Walter F."/>
            <person name="Albersmeier A."/>
            <person name="Kalinowski J."/>
            <person name="Ruckert C."/>
        </authorList>
    </citation>
    <scope>NUCLEOTIDE SEQUENCE</scope>
    <source>
        <strain evidence="2">CGMCC 1.12181</strain>
    </source>
</reference>
<dbReference type="Proteomes" id="UP000605253">
    <property type="component" value="Unassembled WGS sequence"/>
</dbReference>
<dbReference type="PROSITE" id="PS51257">
    <property type="entry name" value="PROKAR_LIPOPROTEIN"/>
    <property type="match status" value="1"/>
</dbReference>
<keyword evidence="3" id="KW-1185">Reference proteome</keyword>
<evidence type="ECO:0000313" key="2">
    <source>
        <dbReference type="EMBL" id="GGF94700.1"/>
    </source>
</evidence>
<sequence>MDFIMKFLLILLLTVFVVGCATLNEDECYTADWYEIGYSDGVKGQPHSYVEKHRKACSKHGVRANFDEWQSGHQAGLKRYCTAQKGYEEGLNNRTYHGVCEGRPADQFLQAYEQGQKLYQQRTLVSDLQRDIDQISAEIVALEDEWQAIRSELLNDNLSATERAELISQLERNKEHSETLRIRRDRLDEDLYRAQYDLDGLERMNNRYY</sequence>
<evidence type="ECO:0008006" key="4">
    <source>
        <dbReference type="Google" id="ProtNLM"/>
    </source>
</evidence>
<name>A0A917CPC1_9GAMM</name>
<proteinExistence type="predicted"/>
<evidence type="ECO:0000256" key="1">
    <source>
        <dbReference type="SAM" id="Coils"/>
    </source>
</evidence>
<reference evidence="2" key="2">
    <citation type="submission" date="2020-09" db="EMBL/GenBank/DDBJ databases">
        <authorList>
            <person name="Sun Q."/>
            <person name="Zhou Y."/>
        </authorList>
    </citation>
    <scope>NUCLEOTIDE SEQUENCE</scope>
    <source>
        <strain evidence="2">CGMCC 1.12181</strain>
    </source>
</reference>
<dbReference type="InterPro" id="IPR021242">
    <property type="entry name" value="DUF2799"/>
</dbReference>
<gene>
    <name evidence="2" type="ORF">GCM10011365_15020</name>
</gene>
<dbReference type="Pfam" id="PF10973">
    <property type="entry name" value="DUF2799"/>
    <property type="match status" value="1"/>
</dbReference>
<keyword evidence="1" id="KW-0175">Coiled coil</keyword>
<dbReference type="EMBL" id="BMEO01000005">
    <property type="protein sequence ID" value="GGF94700.1"/>
    <property type="molecule type" value="Genomic_DNA"/>
</dbReference>
<accession>A0A917CPC1</accession>
<evidence type="ECO:0000313" key="3">
    <source>
        <dbReference type="Proteomes" id="UP000605253"/>
    </source>
</evidence>